<dbReference type="EMBL" id="KI912117">
    <property type="protein sequence ID" value="ETS76615.1"/>
    <property type="molecule type" value="Genomic_DNA"/>
</dbReference>
<dbReference type="GeneID" id="19277015"/>
<accession>W3WRX8</accession>
<dbReference type="Proteomes" id="UP000030651">
    <property type="component" value="Unassembled WGS sequence"/>
</dbReference>
<dbReference type="RefSeq" id="XP_007838774.1">
    <property type="nucleotide sequence ID" value="XM_007840583.1"/>
</dbReference>
<evidence type="ECO:0000256" key="2">
    <source>
        <dbReference type="ARBA" id="ARBA00023015"/>
    </source>
</evidence>
<dbReference type="Pfam" id="PF00172">
    <property type="entry name" value="Zn_clus"/>
    <property type="match status" value="1"/>
</dbReference>
<evidence type="ECO:0000259" key="6">
    <source>
        <dbReference type="PROSITE" id="PS50048"/>
    </source>
</evidence>
<dbReference type="AlphaFoldDB" id="W3WRX8"/>
<evidence type="ECO:0000256" key="3">
    <source>
        <dbReference type="ARBA" id="ARBA00023163"/>
    </source>
</evidence>
<dbReference type="GO" id="GO:0006351">
    <property type="term" value="P:DNA-templated transcription"/>
    <property type="evidence" value="ECO:0007669"/>
    <property type="project" value="InterPro"/>
</dbReference>
<dbReference type="GO" id="GO:0000981">
    <property type="term" value="F:DNA-binding transcription factor activity, RNA polymerase II-specific"/>
    <property type="evidence" value="ECO:0007669"/>
    <property type="project" value="InterPro"/>
</dbReference>
<keyword evidence="8" id="KW-1185">Reference proteome</keyword>
<dbReference type="SUPFAM" id="SSF57701">
    <property type="entry name" value="Zn2/Cys6 DNA-binding domain"/>
    <property type="match status" value="1"/>
</dbReference>
<dbReference type="GO" id="GO:0000435">
    <property type="term" value="P:positive regulation of transcription from RNA polymerase II promoter by galactose"/>
    <property type="evidence" value="ECO:0007669"/>
    <property type="project" value="TreeGrafter"/>
</dbReference>
<dbReference type="PROSITE" id="PS00463">
    <property type="entry name" value="ZN2_CY6_FUNGAL_1"/>
    <property type="match status" value="1"/>
</dbReference>
<dbReference type="InterPro" id="IPR051127">
    <property type="entry name" value="Fungal_SecMet_Regulators"/>
</dbReference>
<evidence type="ECO:0000313" key="8">
    <source>
        <dbReference type="Proteomes" id="UP000030651"/>
    </source>
</evidence>
<keyword evidence="4" id="KW-0539">Nucleus</keyword>
<dbReference type="GO" id="GO:0008270">
    <property type="term" value="F:zinc ion binding"/>
    <property type="evidence" value="ECO:0007669"/>
    <property type="project" value="InterPro"/>
</dbReference>
<dbReference type="SMART" id="SM00906">
    <property type="entry name" value="Fungal_trans"/>
    <property type="match status" value="1"/>
</dbReference>
<evidence type="ECO:0000256" key="4">
    <source>
        <dbReference type="ARBA" id="ARBA00023242"/>
    </source>
</evidence>
<name>W3WRX8_PESFW</name>
<feature type="region of interest" description="Disordered" evidence="5">
    <location>
        <begin position="88"/>
        <end position="134"/>
    </location>
</feature>
<feature type="compositionally biased region" description="Polar residues" evidence="5">
    <location>
        <begin position="99"/>
        <end position="113"/>
    </location>
</feature>
<evidence type="ECO:0000313" key="7">
    <source>
        <dbReference type="EMBL" id="ETS76615.1"/>
    </source>
</evidence>
<dbReference type="InterPro" id="IPR007219">
    <property type="entry name" value="XnlR_reg_dom"/>
</dbReference>
<dbReference type="GO" id="GO:0000978">
    <property type="term" value="F:RNA polymerase II cis-regulatory region sequence-specific DNA binding"/>
    <property type="evidence" value="ECO:0007669"/>
    <property type="project" value="TreeGrafter"/>
</dbReference>
<feature type="domain" description="Zn(2)-C6 fungal-type" evidence="6">
    <location>
        <begin position="31"/>
        <end position="60"/>
    </location>
</feature>
<dbReference type="PANTHER" id="PTHR47424">
    <property type="entry name" value="REGULATORY PROTEIN GAL4"/>
    <property type="match status" value="1"/>
</dbReference>
<evidence type="ECO:0000256" key="1">
    <source>
        <dbReference type="ARBA" id="ARBA00022723"/>
    </source>
</evidence>
<dbReference type="GO" id="GO:0005634">
    <property type="term" value="C:nucleus"/>
    <property type="evidence" value="ECO:0007669"/>
    <property type="project" value="TreeGrafter"/>
</dbReference>
<dbReference type="InterPro" id="IPR001138">
    <property type="entry name" value="Zn2Cys6_DnaBD"/>
</dbReference>
<dbReference type="OMA" id="LTVICHQ"/>
<organism evidence="7 8">
    <name type="scientific">Pestalotiopsis fici (strain W106-1 / CGMCC3.15140)</name>
    <dbReference type="NCBI Taxonomy" id="1229662"/>
    <lineage>
        <taxon>Eukaryota</taxon>
        <taxon>Fungi</taxon>
        <taxon>Dikarya</taxon>
        <taxon>Ascomycota</taxon>
        <taxon>Pezizomycotina</taxon>
        <taxon>Sordariomycetes</taxon>
        <taxon>Xylariomycetidae</taxon>
        <taxon>Amphisphaeriales</taxon>
        <taxon>Sporocadaceae</taxon>
        <taxon>Pestalotiopsis</taxon>
    </lineage>
</organism>
<protein>
    <recommendedName>
        <fullName evidence="6">Zn(2)-C6 fungal-type domain-containing protein</fullName>
    </recommendedName>
</protein>
<dbReference type="eggNOG" id="ENOG502SIGA">
    <property type="taxonomic scope" value="Eukaryota"/>
</dbReference>
<evidence type="ECO:0000256" key="5">
    <source>
        <dbReference type="SAM" id="MobiDB-lite"/>
    </source>
</evidence>
<gene>
    <name evidence="7" type="ORF">PFICI_12002</name>
</gene>
<keyword evidence="1" id="KW-0479">Metal-binding</keyword>
<sequence length="743" mass="82720">MATKNAELDFSRQPRPTSLRYRQKRSQVARACDGCRAHRIKCDNNFPCSNCESRGRHCSNDGTARTSTLSQAHDEIARLKKRVEELEAELQRGQDKQYPHQQATPSDSSSSDLANLESHDPKSAPQKVHWQGIAIRPTRSPNETWYGASSLYYYIHRLSTYLSSTSRETSSANSMLPASANTGKLLGRSANEPEDTVRSLKLSADGSTSDGVYLSPIQEGYFISLFWETYHTSVLPIINEAHFKEHYQSLWAESGATRRPSALVDIVVAIAMQVGIAALPSDQQGALAADADATIAGRWHYRRGQMLLSLEAESPTLSTLQCHLLCICYLCGGSFHNMVDMACSLSVRTAQILGLHVESSDMPEPERQLRRRLWWAVYLVDSKVGMKLGRPFLLRDDYAMPEMPSDRFDAANTSGSTFTPLGQNATWLSFNLEMTKLYMKVRQAHTAFYGKETCAHTSQGIWDDDQVLEEYARLLSSHTNGLDQWATLVPAELKTKRRTGGKPFFDDGSFLEVEHFSPAWVQRQRVLLELTYHHLCVNLYRPFISFAARPVMDSEAQRVATRCAVHAISFSNIAHQILSTTPILNGWLETFQGQWSSAMTLIGFVLMYPHGPMVSVARAGIDHSIAVFDIFGASFSVAAEAARITRELCNKVDAIVAQRRPRHDTLPSSLDPIFPTSDADTNSICGNVVIDHGLMSLDAVDSAFSIQNNLDGLGPGLFDMALDIEFWADLDMLWPQAEIPTVP</sequence>
<dbReference type="Gene3D" id="4.10.240.10">
    <property type="entry name" value="Zn(2)-C6 fungal-type DNA-binding domain"/>
    <property type="match status" value="1"/>
</dbReference>
<dbReference type="PANTHER" id="PTHR47424:SF12">
    <property type="entry name" value="TRANSCRIPTION FACTOR ASQA"/>
    <property type="match status" value="1"/>
</dbReference>
<keyword evidence="3" id="KW-0804">Transcription</keyword>
<dbReference type="KEGG" id="pfy:PFICI_12002"/>
<dbReference type="InterPro" id="IPR036864">
    <property type="entry name" value="Zn2-C6_fun-type_DNA-bd_sf"/>
</dbReference>
<dbReference type="PROSITE" id="PS50048">
    <property type="entry name" value="ZN2_CY6_FUNGAL_2"/>
    <property type="match status" value="1"/>
</dbReference>
<feature type="compositionally biased region" description="Basic and acidic residues" evidence="5">
    <location>
        <begin position="88"/>
        <end position="98"/>
    </location>
</feature>
<dbReference type="Pfam" id="PF04082">
    <property type="entry name" value="Fungal_trans"/>
    <property type="match status" value="1"/>
</dbReference>
<dbReference type="CDD" id="cd12148">
    <property type="entry name" value="fungal_TF_MHR"/>
    <property type="match status" value="1"/>
</dbReference>
<proteinExistence type="predicted"/>
<dbReference type="SMART" id="SM00066">
    <property type="entry name" value="GAL4"/>
    <property type="match status" value="1"/>
</dbReference>
<keyword evidence="2" id="KW-0805">Transcription regulation</keyword>
<dbReference type="HOGENOM" id="CLU_016509_1_0_1"/>
<dbReference type="InParanoid" id="W3WRX8"/>
<dbReference type="OrthoDB" id="2283488at2759"/>
<dbReference type="CDD" id="cd00067">
    <property type="entry name" value="GAL4"/>
    <property type="match status" value="1"/>
</dbReference>
<reference evidence="8" key="1">
    <citation type="journal article" date="2015" name="BMC Genomics">
        <title>Genomic and transcriptomic analysis of the endophytic fungus Pestalotiopsis fici reveals its lifestyle and high potential for synthesis of natural products.</title>
        <authorList>
            <person name="Wang X."/>
            <person name="Zhang X."/>
            <person name="Liu L."/>
            <person name="Xiang M."/>
            <person name="Wang W."/>
            <person name="Sun X."/>
            <person name="Che Y."/>
            <person name="Guo L."/>
            <person name="Liu G."/>
            <person name="Guo L."/>
            <person name="Wang C."/>
            <person name="Yin W.B."/>
            <person name="Stadler M."/>
            <person name="Zhang X."/>
            <person name="Liu X."/>
        </authorList>
    </citation>
    <scope>NUCLEOTIDE SEQUENCE [LARGE SCALE GENOMIC DNA]</scope>
    <source>
        <strain evidence="8">W106-1 / CGMCC3.15140</strain>
    </source>
</reference>